<evidence type="ECO:0008006" key="3">
    <source>
        <dbReference type="Google" id="ProtNLM"/>
    </source>
</evidence>
<name>A0A919D865_9ACTN</name>
<evidence type="ECO:0000313" key="1">
    <source>
        <dbReference type="EMBL" id="GHE12576.1"/>
    </source>
</evidence>
<protein>
    <recommendedName>
        <fullName evidence="3">ROK family protein</fullName>
    </recommendedName>
</protein>
<dbReference type="RefSeq" id="WP_189958184.1">
    <property type="nucleotide sequence ID" value="NZ_BMVG01000034.1"/>
</dbReference>
<evidence type="ECO:0000313" key="2">
    <source>
        <dbReference type="Proteomes" id="UP000655443"/>
    </source>
</evidence>
<reference evidence="1" key="2">
    <citation type="submission" date="2020-09" db="EMBL/GenBank/DDBJ databases">
        <authorList>
            <person name="Sun Q."/>
            <person name="Ohkuma M."/>
        </authorList>
    </citation>
    <scope>NUCLEOTIDE SEQUENCE</scope>
    <source>
        <strain evidence="1">JCM 4714</strain>
    </source>
</reference>
<dbReference type="EMBL" id="BMVG01000034">
    <property type="protein sequence ID" value="GHE12576.1"/>
    <property type="molecule type" value="Genomic_DNA"/>
</dbReference>
<dbReference type="Gene3D" id="3.30.420.40">
    <property type="match status" value="1"/>
</dbReference>
<comment type="caution">
    <text evidence="1">The sequence shown here is derived from an EMBL/GenBank/DDBJ whole genome shotgun (WGS) entry which is preliminary data.</text>
</comment>
<reference evidence="1" key="1">
    <citation type="journal article" date="2014" name="Int. J. Syst. Evol. Microbiol.">
        <title>Complete genome sequence of Corynebacterium casei LMG S-19264T (=DSM 44701T), isolated from a smear-ripened cheese.</title>
        <authorList>
            <consortium name="US DOE Joint Genome Institute (JGI-PGF)"/>
            <person name="Walter F."/>
            <person name="Albersmeier A."/>
            <person name="Kalinowski J."/>
            <person name="Ruckert C."/>
        </authorList>
    </citation>
    <scope>NUCLEOTIDE SEQUENCE</scope>
    <source>
        <strain evidence="1">JCM 4714</strain>
    </source>
</reference>
<sequence>MLRRGAAADDGPYRELLERFANGFAIGLATISAVLDPGAVVLVGHLVHAGGEPLLRLLEAETEELAAVDVPLALAEIVSQPVLRGALEGALTAARDDLSTTSQ</sequence>
<dbReference type="Proteomes" id="UP000655443">
    <property type="component" value="Unassembled WGS sequence"/>
</dbReference>
<organism evidence="1 2">
    <name type="scientific">Streptomyces alanosinicus</name>
    <dbReference type="NCBI Taxonomy" id="68171"/>
    <lineage>
        <taxon>Bacteria</taxon>
        <taxon>Bacillati</taxon>
        <taxon>Actinomycetota</taxon>
        <taxon>Actinomycetes</taxon>
        <taxon>Kitasatosporales</taxon>
        <taxon>Streptomycetaceae</taxon>
        <taxon>Streptomyces</taxon>
    </lineage>
</organism>
<dbReference type="AlphaFoldDB" id="A0A919D865"/>
<keyword evidence="2" id="KW-1185">Reference proteome</keyword>
<accession>A0A919D865</accession>
<gene>
    <name evidence="1" type="ORF">GCM10010339_76330</name>
</gene>
<dbReference type="InterPro" id="IPR043129">
    <property type="entry name" value="ATPase_NBD"/>
</dbReference>
<dbReference type="SUPFAM" id="SSF53067">
    <property type="entry name" value="Actin-like ATPase domain"/>
    <property type="match status" value="1"/>
</dbReference>
<proteinExistence type="predicted"/>